<protein>
    <submittedName>
        <fullName evidence="2">Uncharacterized protein</fullName>
    </submittedName>
</protein>
<dbReference type="RefSeq" id="XP_038065955.1">
    <property type="nucleotide sequence ID" value="XM_038210027.1"/>
</dbReference>
<evidence type="ECO:0000313" key="2">
    <source>
        <dbReference type="EnsemblMetazoa" id="XP_038065955.1"/>
    </source>
</evidence>
<evidence type="ECO:0000313" key="3">
    <source>
        <dbReference type="Proteomes" id="UP000887568"/>
    </source>
</evidence>
<feature type="region of interest" description="Disordered" evidence="1">
    <location>
        <begin position="15"/>
        <end position="39"/>
    </location>
</feature>
<dbReference type="CDD" id="cd23767">
    <property type="entry name" value="IQCD"/>
    <property type="match status" value="1"/>
</dbReference>
<dbReference type="AlphaFoldDB" id="A0A914APJ9"/>
<dbReference type="SMART" id="SM00015">
    <property type="entry name" value="IQ"/>
    <property type="match status" value="1"/>
</dbReference>
<dbReference type="GeneID" id="119736036"/>
<evidence type="ECO:0000256" key="1">
    <source>
        <dbReference type="SAM" id="MobiDB-lite"/>
    </source>
</evidence>
<dbReference type="Pfam" id="PF00612">
    <property type="entry name" value="IQ"/>
    <property type="match status" value="1"/>
</dbReference>
<accession>A0A914APJ9</accession>
<feature type="region of interest" description="Disordered" evidence="1">
    <location>
        <begin position="156"/>
        <end position="185"/>
    </location>
</feature>
<dbReference type="OrthoDB" id="10016177at2759"/>
<dbReference type="Proteomes" id="UP000887568">
    <property type="component" value="Unplaced"/>
</dbReference>
<feature type="region of interest" description="Disordered" evidence="1">
    <location>
        <begin position="120"/>
        <end position="140"/>
    </location>
</feature>
<dbReference type="InterPro" id="IPR000048">
    <property type="entry name" value="IQ_motif_EF-hand-BS"/>
</dbReference>
<dbReference type="OMA" id="DDMIFNT"/>
<sequence>MALSPQERTWAQLQENLQRKRQTHGLNRDPQGAKYNRYKKAPSVPLPRIVDSPSDAPLRGSHYPVIPPVANDRFYNDDAFSVQSYNSDFGQSEDFDDRPFYSSSPQGVSHPYPYIGTARGHHAKPPAQRDPWNSSTRVRGERRPFVDSVGHASRLPARHQQRHIGHRPRREVRGRDPRVGGFHSRHVWRDPNEEAQLEDDSATVVQRHYRGYRARKNLELLQHLQNPSFALSFMHHFLKDALQNDLILDVACEVLVEERSLKQQQHTETRRSGVNRLTDAYSPSYDSSFWEEALDRPDIHRPVAASLVMEVIREESRGVVSDGVSELLQDYFNTKVVADTSGTMMTEVLVEMLPDLLKECQVEVAMETVVEDLIDVETQSCVGRFLQEALVRGNMPLDSLEKQMDIQEVARVAESSLLDAALLDHLLSAVVTNVKKWSHVEFVDRFLDDWLLEILLGQYIGIVHNRRATEECIPLKRLHEKVVTDVALDTIFSELTGHLQEDLQDLDEYERDDESPIL</sequence>
<feature type="compositionally biased region" description="Basic residues" evidence="1">
    <location>
        <begin position="156"/>
        <end position="170"/>
    </location>
</feature>
<reference evidence="2" key="1">
    <citation type="submission" date="2022-11" db="UniProtKB">
        <authorList>
            <consortium name="EnsemblMetazoa"/>
        </authorList>
    </citation>
    <scope>IDENTIFICATION</scope>
</reference>
<dbReference type="Gene3D" id="1.20.5.190">
    <property type="match status" value="1"/>
</dbReference>
<dbReference type="PROSITE" id="PS50096">
    <property type="entry name" value="IQ"/>
    <property type="match status" value="1"/>
</dbReference>
<proteinExistence type="predicted"/>
<dbReference type="EnsemblMetazoa" id="XM_038210027.1">
    <property type="protein sequence ID" value="XP_038065955.1"/>
    <property type="gene ID" value="LOC119736036"/>
</dbReference>
<name>A0A914APJ9_PATMI</name>
<organism evidence="2 3">
    <name type="scientific">Patiria miniata</name>
    <name type="common">Bat star</name>
    <name type="synonym">Asterina miniata</name>
    <dbReference type="NCBI Taxonomy" id="46514"/>
    <lineage>
        <taxon>Eukaryota</taxon>
        <taxon>Metazoa</taxon>
        <taxon>Echinodermata</taxon>
        <taxon>Eleutherozoa</taxon>
        <taxon>Asterozoa</taxon>
        <taxon>Asteroidea</taxon>
        <taxon>Valvatacea</taxon>
        <taxon>Valvatida</taxon>
        <taxon>Asterinidae</taxon>
        <taxon>Patiria</taxon>
    </lineage>
</organism>
<keyword evidence="3" id="KW-1185">Reference proteome</keyword>